<dbReference type="EC" id="2.4.1.266" evidence="1"/>
<accession>A0A645JLM7</accession>
<proteinExistence type="predicted"/>
<dbReference type="InterPro" id="IPR029044">
    <property type="entry name" value="Nucleotide-diphossugar_trans"/>
</dbReference>
<evidence type="ECO:0000313" key="1">
    <source>
        <dbReference type="EMBL" id="MPN63629.1"/>
    </source>
</evidence>
<dbReference type="SUPFAM" id="SSF53448">
    <property type="entry name" value="Nucleotide-diphospho-sugar transferases"/>
    <property type="match status" value="1"/>
</dbReference>
<dbReference type="EMBL" id="VSSQ01143331">
    <property type="protein sequence ID" value="MPN63629.1"/>
    <property type="molecule type" value="Genomic_DNA"/>
</dbReference>
<dbReference type="AlphaFoldDB" id="A0A645JLM7"/>
<keyword evidence="1" id="KW-0808">Transferase</keyword>
<comment type="caution">
    <text evidence="1">The sequence shown here is derived from an EMBL/GenBank/DDBJ whole genome shotgun (WGS) entry which is preliminary data.</text>
</comment>
<gene>
    <name evidence="1" type="primary">gpgS_3</name>
    <name evidence="1" type="ORF">SDC9_211393</name>
</gene>
<protein>
    <submittedName>
        <fullName evidence="1">Glucosyl-3-phosphoglycerate synthase</fullName>
        <ecNumber evidence="1">2.4.1.266</ecNumber>
    </submittedName>
</protein>
<sequence length="70" mass="8032">MNGLTFARHEEETAVAMFARCIREAAKAHVEDPLFWPLIPNWNRVESALPEFLPSMYKAVMEDDEKVGKP</sequence>
<reference evidence="1" key="1">
    <citation type="submission" date="2019-08" db="EMBL/GenBank/DDBJ databases">
        <authorList>
            <person name="Kucharzyk K."/>
            <person name="Murdoch R.W."/>
            <person name="Higgins S."/>
            <person name="Loffler F."/>
        </authorList>
    </citation>
    <scope>NUCLEOTIDE SEQUENCE</scope>
</reference>
<keyword evidence="1" id="KW-0328">Glycosyltransferase</keyword>
<name>A0A645JLM7_9ZZZZ</name>
<dbReference type="GO" id="GO:0016757">
    <property type="term" value="F:glycosyltransferase activity"/>
    <property type="evidence" value="ECO:0007669"/>
    <property type="project" value="UniProtKB-KW"/>
</dbReference>
<organism evidence="1">
    <name type="scientific">bioreactor metagenome</name>
    <dbReference type="NCBI Taxonomy" id="1076179"/>
    <lineage>
        <taxon>unclassified sequences</taxon>
        <taxon>metagenomes</taxon>
        <taxon>ecological metagenomes</taxon>
    </lineage>
</organism>